<proteinExistence type="inferred from homology"/>
<evidence type="ECO:0000313" key="9">
    <source>
        <dbReference type="Proteomes" id="UP000193380"/>
    </source>
</evidence>
<dbReference type="GO" id="GO:0016020">
    <property type="term" value="C:membrane"/>
    <property type="evidence" value="ECO:0007669"/>
    <property type="project" value="UniProtKB-SubCell"/>
</dbReference>
<reference evidence="8" key="2">
    <citation type="submission" date="2014-03" db="EMBL/GenBank/DDBJ databases">
        <authorList>
            <person name="Genoscope - CEA"/>
        </authorList>
    </citation>
    <scope>NUCLEOTIDE SEQUENCE</scope>
</reference>
<keyword evidence="3 6" id="KW-0812">Transmembrane</keyword>
<dbReference type="Pfam" id="PF02118">
    <property type="entry name" value="Srg"/>
    <property type="match status" value="1"/>
</dbReference>
<dbReference type="InterPro" id="IPR017452">
    <property type="entry name" value="GPCR_Rhodpsn_7TM"/>
</dbReference>
<evidence type="ECO:0000256" key="2">
    <source>
        <dbReference type="ARBA" id="ARBA00005692"/>
    </source>
</evidence>
<feature type="non-terminal residue" evidence="8">
    <location>
        <position position="1"/>
    </location>
</feature>
<evidence type="ECO:0000313" key="8">
    <source>
        <dbReference type="EMBL" id="CDQ86645.1"/>
    </source>
</evidence>
<feature type="transmembrane region" description="Helical" evidence="6">
    <location>
        <begin position="85"/>
        <end position="105"/>
    </location>
</feature>
<evidence type="ECO:0000256" key="6">
    <source>
        <dbReference type="SAM" id="Phobius"/>
    </source>
</evidence>
<comment type="similarity">
    <text evidence="2">Belongs to the nematode receptor-like protein srg family.</text>
</comment>
<dbReference type="Gene3D" id="1.20.1070.10">
    <property type="entry name" value="Rhodopsin 7-helix transmembrane proteins"/>
    <property type="match status" value="1"/>
</dbReference>
<dbReference type="GO" id="GO:0007606">
    <property type="term" value="P:sensory perception of chemical stimulus"/>
    <property type="evidence" value="ECO:0007669"/>
    <property type="project" value="InterPro"/>
</dbReference>
<evidence type="ECO:0000256" key="1">
    <source>
        <dbReference type="ARBA" id="ARBA00004370"/>
    </source>
</evidence>
<organism evidence="8 9">
    <name type="scientific">Oncorhynchus mykiss</name>
    <name type="common">Rainbow trout</name>
    <name type="synonym">Salmo gairdneri</name>
    <dbReference type="NCBI Taxonomy" id="8022"/>
    <lineage>
        <taxon>Eukaryota</taxon>
        <taxon>Metazoa</taxon>
        <taxon>Chordata</taxon>
        <taxon>Craniata</taxon>
        <taxon>Vertebrata</taxon>
        <taxon>Euteleostomi</taxon>
        <taxon>Actinopterygii</taxon>
        <taxon>Neopterygii</taxon>
        <taxon>Teleostei</taxon>
        <taxon>Protacanthopterygii</taxon>
        <taxon>Salmoniformes</taxon>
        <taxon>Salmonidae</taxon>
        <taxon>Salmoninae</taxon>
        <taxon>Oncorhynchus</taxon>
    </lineage>
</organism>
<accession>A0A060YBX8</accession>
<sequence>CYLGRKLRNNRLQETRQTSLRPQSTAMYLNHTSSFYCGVNTYLQLCASSKVILLVPGFGLNVFILTSLISCLLSRRSKIRSNVAVFILGSTTCNLVNLSLWPLIIHWRTHGRWALGEGLCEVMVSAKQLTSSASYHYVSFISFSIYLTVVCDCGRLVNSRALLALELLFPLLPVGLKELIQWVLGSRVEHLDPVNHTCFSYINDRVMRVLTLVKIAVFLPFNLYFYAHVLHTIFKSAKVMHRSQAVNKKLAKVFSVISLITLLAHLPGGIFTLMKETTVCQEMVEEFLLDLPLFSSPIVLLCMNKELQTHSVTLLKRKPVSCSRKDQTGIKTDEQHKRLTIGETVVTTESGM</sequence>
<comment type="subcellular location">
    <subcellularLocation>
        <location evidence="1">Membrane</location>
    </subcellularLocation>
</comment>
<dbReference type="EMBL" id="FR907408">
    <property type="protein sequence ID" value="CDQ86645.1"/>
    <property type="molecule type" value="Genomic_DNA"/>
</dbReference>
<feature type="transmembrane region" description="Helical" evidence="6">
    <location>
        <begin position="51"/>
        <end position="73"/>
    </location>
</feature>
<reference evidence="8" key="1">
    <citation type="journal article" date="2014" name="Nat. Commun.">
        <title>The rainbow trout genome provides novel insights into evolution after whole-genome duplication in vertebrates.</title>
        <authorList>
            <person name="Berthelot C."/>
            <person name="Brunet F."/>
            <person name="Chalopin D."/>
            <person name="Juanchich A."/>
            <person name="Bernard M."/>
            <person name="Noel B."/>
            <person name="Bento P."/>
            <person name="Da Silva C."/>
            <person name="Labadie K."/>
            <person name="Alberti A."/>
            <person name="Aury J.M."/>
            <person name="Louis A."/>
            <person name="Dehais P."/>
            <person name="Bardou P."/>
            <person name="Montfort J."/>
            <person name="Klopp C."/>
            <person name="Cabau C."/>
            <person name="Gaspin C."/>
            <person name="Thorgaard G.H."/>
            <person name="Boussaha M."/>
            <person name="Quillet E."/>
            <person name="Guyomard R."/>
            <person name="Galiana D."/>
            <person name="Bobe J."/>
            <person name="Volff J.N."/>
            <person name="Genet C."/>
            <person name="Wincker P."/>
            <person name="Jaillon O."/>
            <person name="Roest Crollius H."/>
            <person name="Guiguen Y."/>
        </authorList>
    </citation>
    <scope>NUCLEOTIDE SEQUENCE [LARGE SCALE GENOMIC DNA]</scope>
</reference>
<dbReference type="InterPro" id="IPR000609">
    <property type="entry name" value="7TM_GPCR_serpentine_rcpt_Srg"/>
</dbReference>
<dbReference type="PROSITE" id="PS50262">
    <property type="entry name" value="G_PROTEIN_RECEP_F1_2"/>
    <property type="match status" value="1"/>
</dbReference>
<keyword evidence="4 6" id="KW-1133">Transmembrane helix</keyword>
<evidence type="ECO:0000256" key="3">
    <source>
        <dbReference type="ARBA" id="ARBA00022692"/>
    </source>
</evidence>
<dbReference type="AlphaFoldDB" id="A0A060YBX8"/>
<evidence type="ECO:0000259" key="7">
    <source>
        <dbReference type="PROSITE" id="PS50262"/>
    </source>
</evidence>
<feature type="domain" description="G-protein coupled receptors family 1 profile" evidence="7">
    <location>
        <begin position="65"/>
        <end position="274"/>
    </location>
</feature>
<dbReference type="SUPFAM" id="SSF81321">
    <property type="entry name" value="Family A G protein-coupled receptor-like"/>
    <property type="match status" value="1"/>
</dbReference>
<dbReference type="PaxDb" id="8022-A0A060YBX8"/>
<evidence type="ECO:0000256" key="5">
    <source>
        <dbReference type="ARBA" id="ARBA00023136"/>
    </source>
</evidence>
<evidence type="ECO:0000256" key="4">
    <source>
        <dbReference type="ARBA" id="ARBA00022989"/>
    </source>
</evidence>
<dbReference type="GO" id="GO:0004888">
    <property type="term" value="F:transmembrane signaling receptor activity"/>
    <property type="evidence" value="ECO:0007669"/>
    <property type="project" value="InterPro"/>
</dbReference>
<gene>
    <name evidence="8" type="ORF">GSONMT00011682001</name>
</gene>
<feature type="transmembrane region" description="Helical" evidence="6">
    <location>
        <begin position="209"/>
        <end position="229"/>
    </location>
</feature>
<name>A0A060YBX8_ONCMY</name>
<feature type="transmembrane region" description="Helical" evidence="6">
    <location>
        <begin position="250"/>
        <end position="274"/>
    </location>
</feature>
<keyword evidence="5 6" id="KW-0472">Membrane</keyword>
<protein>
    <recommendedName>
        <fullName evidence="7">G-protein coupled receptors family 1 profile domain-containing protein</fullName>
    </recommendedName>
</protein>
<dbReference type="Proteomes" id="UP000193380">
    <property type="component" value="Unassembled WGS sequence"/>
</dbReference>